<evidence type="ECO:0000313" key="1">
    <source>
        <dbReference type="EMBL" id="KIH45462.1"/>
    </source>
</evidence>
<evidence type="ECO:0008006" key="3">
    <source>
        <dbReference type="Google" id="ProtNLM"/>
    </source>
</evidence>
<name>A0A0C2C752_9BILA</name>
<organism evidence="1 2">
    <name type="scientific">Ancylostoma duodenale</name>
    <dbReference type="NCBI Taxonomy" id="51022"/>
    <lineage>
        <taxon>Eukaryota</taxon>
        <taxon>Metazoa</taxon>
        <taxon>Ecdysozoa</taxon>
        <taxon>Nematoda</taxon>
        <taxon>Chromadorea</taxon>
        <taxon>Rhabditida</taxon>
        <taxon>Rhabditina</taxon>
        <taxon>Rhabditomorpha</taxon>
        <taxon>Strongyloidea</taxon>
        <taxon>Ancylostomatidae</taxon>
        <taxon>Ancylostomatinae</taxon>
        <taxon>Ancylostoma</taxon>
    </lineage>
</organism>
<accession>A0A0C2C752</accession>
<dbReference type="OrthoDB" id="5864342at2759"/>
<keyword evidence="2" id="KW-1185">Reference proteome</keyword>
<gene>
    <name evidence="1" type="ORF">ANCDUO_24497</name>
</gene>
<proteinExistence type="predicted"/>
<sequence length="178" mass="19966">MPTKKTADKAERIALEENTFAHKKREVNMENIPSDLCNPPDGSRFLQIQRPDLHLYYSEVVIQMACENGINAIIGDGVHKLNPRTAPVHMEKGQLYTIHASCNGEMEVPILYAITRSKKQASYRTIFGALKEAAVKAAKATFPESVVQGCAFHLAQAWNRKSKEKGLRQYTVGKKERP</sequence>
<dbReference type="AlphaFoldDB" id="A0A0C2C752"/>
<dbReference type="Proteomes" id="UP000054047">
    <property type="component" value="Unassembled WGS sequence"/>
</dbReference>
<reference evidence="1 2" key="1">
    <citation type="submission" date="2013-12" db="EMBL/GenBank/DDBJ databases">
        <title>Draft genome of the parsitic nematode Ancylostoma duodenale.</title>
        <authorList>
            <person name="Mitreva M."/>
        </authorList>
    </citation>
    <scope>NUCLEOTIDE SEQUENCE [LARGE SCALE GENOMIC DNA]</scope>
    <source>
        <strain evidence="1 2">Zhejiang</strain>
    </source>
</reference>
<protein>
    <recommendedName>
        <fullName evidence="3">MULE transposase domain-containing protein</fullName>
    </recommendedName>
</protein>
<evidence type="ECO:0000313" key="2">
    <source>
        <dbReference type="Proteomes" id="UP000054047"/>
    </source>
</evidence>
<dbReference type="EMBL" id="KN772420">
    <property type="protein sequence ID" value="KIH45462.1"/>
    <property type="molecule type" value="Genomic_DNA"/>
</dbReference>